<dbReference type="Proteomes" id="UP000019241">
    <property type="component" value="Unassembled WGS sequence"/>
</dbReference>
<proteinExistence type="predicted"/>
<organism evidence="2 3">
    <name type="scientific">Listeria fleischmannii FSL S10-1203</name>
    <dbReference type="NCBI Taxonomy" id="1265822"/>
    <lineage>
        <taxon>Bacteria</taxon>
        <taxon>Bacillati</taxon>
        <taxon>Bacillota</taxon>
        <taxon>Bacilli</taxon>
        <taxon>Bacillales</taxon>
        <taxon>Listeriaceae</taxon>
        <taxon>Listeria</taxon>
    </lineage>
</organism>
<dbReference type="GO" id="GO:0003677">
    <property type="term" value="F:DNA binding"/>
    <property type="evidence" value="ECO:0007669"/>
    <property type="project" value="InterPro"/>
</dbReference>
<dbReference type="SUPFAM" id="SSF47413">
    <property type="entry name" value="lambda repressor-like DNA-binding domains"/>
    <property type="match status" value="1"/>
</dbReference>
<gene>
    <name evidence="2" type="ORF">MCOL2_10520</name>
</gene>
<evidence type="ECO:0000313" key="3">
    <source>
        <dbReference type="Proteomes" id="UP000019241"/>
    </source>
</evidence>
<protein>
    <submittedName>
        <fullName evidence="2">Prophage P1 protein 11, phage transcription regulator</fullName>
    </submittedName>
</protein>
<name>W7DY40_9LIST</name>
<dbReference type="PROSITE" id="PS50943">
    <property type="entry name" value="HTH_CROC1"/>
    <property type="match status" value="1"/>
</dbReference>
<dbReference type="AlphaFoldDB" id="W7DY40"/>
<reference evidence="2 3" key="1">
    <citation type="submission" date="2012-12" db="EMBL/GenBank/DDBJ databases">
        <title>Novel taxa of Listeriaceae from agricultural environments in the United States.</title>
        <authorList>
            <person name="den Bakker H.C."/>
            <person name="Allred A."/>
            <person name="Warchocki S."/>
            <person name="Wright E.M."/>
            <person name="Burrell A."/>
            <person name="Nightingale K.K."/>
            <person name="Kephart D."/>
            <person name="Wiedmann M."/>
        </authorList>
    </citation>
    <scope>NUCLEOTIDE SEQUENCE [LARGE SCALE GENOMIC DNA]</scope>
    <source>
        <strain evidence="2 3">FSL S10-1203</strain>
    </source>
</reference>
<evidence type="ECO:0000259" key="1">
    <source>
        <dbReference type="PROSITE" id="PS50943"/>
    </source>
</evidence>
<dbReference type="SMART" id="SM00530">
    <property type="entry name" value="HTH_XRE"/>
    <property type="match status" value="1"/>
</dbReference>
<dbReference type="Pfam" id="PF01381">
    <property type="entry name" value="HTH_3"/>
    <property type="match status" value="1"/>
</dbReference>
<dbReference type="CDD" id="cd00093">
    <property type="entry name" value="HTH_XRE"/>
    <property type="match status" value="1"/>
</dbReference>
<dbReference type="InterPro" id="IPR001387">
    <property type="entry name" value="Cro/C1-type_HTH"/>
</dbReference>
<evidence type="ECO:0000313" key="2">
    <source>
        <dbReference type="EMBL" id="EUJ53835.1"/>
    </source>
</evidence>
<sequence>MNVNQLLKERIYELLERNNLTYNRLSTLSGVPQTTIASILNDSTVPKVDTLTMICDGFGISVQEFFDFNPYNLSKEDSSKAYLTEWNYCGNRLSPEQRHKVLEMIKTLQFPKN</sequence>
<dbReference type="RefSeq" id="WP_052006790.1">
    <property type="nucleotide sequence ID" value="NZ_AODM01000037.1"/>
</dbReference>
<feature type="domain" description="HTH cro/C1-type" evidence="1">
    <location>
        <begin position="11"/>
        <end position="65"/>
    </location>
</feature>
<dbReference type="Gene3D" id="1.10.260.40">
    <property type="entry name" value="lambda repressor-like DNA-binding domains"/>
    <property type="match status" value="1"/>
</dbReference>
<dbReference type="EMBL" id="AODM01000037">
    <property type="protein sequence ID" value="EUJ53835.1"/>
    <property type="molecule type" value="Genomic_DNA"/>
</dbReference>
<dbReference type="PATRIC" id="fig|1265822.4.peg.2132"/>
<dbReference type="InterPro" id="IPR010982">
    <property type="entry name" value="Lambda_DNA-bd_dom_sf"/>
</dbReference>
<accession>W7DY40</accession>
<comment type="caution">
    <text evidence="2">The sequence shown here is derived from an EMBL/GenBank/DDBJ whole genome shotgun (WGS) entry which is preliminary data.</text>
</comment>